<evidence type="ECO:0008006" key="3">
    <source>
        <dbReference type="Google" id="ProtNLM"/>
    </source>
</evidence>
<protein>
    <recommendedName>
        <fullName evidence="3">Alkylhydroperoxidase family enzyme</fullName>
    </recommendedName>
</protein>
<dbReference type="EMBL" id="BAAAVS010000019">
    <property type="protein sequence ID" value="GAA3032782.1"/>
    <property type="molecule type" value="Genomic_DNA"/>
</dbReference>
<dbReference type="InterPro" id="IPR029032">
    <property type="entry name" value="AhpD-like"/>
</dbReference>
<sequence length="191" mass="20390">MSTEYPHRIPETPQASVELLERVVPPPNRPPLLYLAMAANPEVLRAYVQGPILGLHGLLHTGQLAPAERELCILRVTARSGAEHEWGVHVAYFGKTSGLPPAQVAATVTGEDAAEPWTPRQRAIVAVADAMVDMRELTDAELAEIDGVLTVATRTEIVAISAQYLGISATCRALGIPPEPGAPRFPEPPAS</sequence>
<dbReference type="Gene3D" id="1.20.1290.10">
    <property type="entry name" value="AhpD-like"/>
    <property type="match status" value="1"/>
</dbReference>
<dbReference type="PANTHER" id="PTHR34846">
    <property type="entry name" value="4-CARBOXYMUCONOLACTONE DECARBOXYLASE FAMILY PROTEIN (AFU_ORTHOLOGUE AFUA_6G11590)"/>
    <property type="match status" value="1"/>
</dbReference>
<dbReference type="SUPFAM" id="SSF69118">
    <property type="entry name" value="AhpD-like"/>
    <property type="match status" value="1"/>
</dbReference>
<dbReference type="Proteomes" id="UP001501035">
    <property type="component" value="Unassembled WGS sequence"/>
</dbReference>
<dbReference type="PANTHER" id="PTHR34846:SF5">
    <property type="entry name" value="CARBOXYMUCONOLACTONE DECARBOXYLASE-LIKE DOMAIN-CONTAINING PROTEIN"/>
    <property type="match status" value="1"/>
</dbReference>
<gene>
    <name evidence="1" type="ORF">GCM10010528_12440</name>
</gene>
<keyword evidence="2" id="KW-1185">Reference proteome</keyword>
<comment type="caution">
    <text evidence="1">The sequence shown here is derived from an EMBL/GenBank/DDBJ whole genome shotgun (WGS) entry which is preliminary data.</text>
</comment>
<organism evidence="1 2">
    <name type="scientific">Gordonia defluvii</name>
    <dbReference type="NCBI Taxonomy" id="283718"/>
    <lineage>
        <taxon>Bacteria</taxon>
        <taxon>Bacillati</taxon>
        <taxon>Actinomycetota</taxon>
        <taxon>Actinomycetes</taxon>
        <taxon>Mycobacteriales</taxon>
        <taxon>Gordoniaceae</taxon>
        <taxon>Gordonia</taxon>
    </lineage>
</organism>
<accession>A0ABP6L752</accession>
<dbReference type="RefSeq" id="WP_290703405.1">
    <property type="nucleotide sequence ID" value="NZ_BAAAVS010000019.1"/>
</dbReference>
<reference evidence="2" key="1">
    <citation type="journal article" date="2019" name="Int. J. Syst. Evol. Microbiol.">
        <title>The Global Catalogue of Microorganisms (GCM) 10K type strain sequencing project: providing services to taxonomists for standard genome sequencing and annotation.</title>
        <authorList>
            <consortium name="The Broad Institute Genomics Platform"/>
            <consortium name="The Broad Institute Genome Sequencing Center for Infectious Disease"/>
            <person name="Wu L."/>
            <person name="Ma J."/>
        </authorList>
    </citation>
    <scope>NUCLEOTIDE SEQUENCE [LARGE SCALE GENOMIC DNA]</scope>
    <source>
        <strain evidence="2">JCM 14234</strain>
    </source>
</reference>
<evidence type="ECO:0000313" key="2">
    <source>
        <dbReference type="Proteomes" id="UP001501035"/>
    </source>
</evidence>
<evidence type="ECO:0000313" key="1">
    <source>
        <dbReference type="EMBL" id="GAA3032782.1"/>
    </source>
</evidence>
<proteinExistence type="predicted"/>
<name>A0ABP6L752_9ACTN</name>